<proteinExistence type="predicted"/>
<feature type="compositionally biased region" description="Basic and acidic residues" evidence="1">
    <location>
        <begin position="397"/>
        <end position="406"/>
    </location>
</feature>
<evidence type="ECO:0000313" key="3">
    <source>
        <dbReference type="Proteomes" id="UP001159363"/>
    </source>
</evidence>
<evidence type="ECO:0000313" key="2">
    <source>
        <dbReference type="EMBL" id="KAJ8872651.1"/>
    </source>
</evidence>
<evidence type="ECO:0000256" key="1">
    <source>
        <dbReference type="SAM" id="MobiDB-lite"/>
    </source>
</evidence>
<comment type="caution">
    <text evidence="2">The sequence shown here is derived from an EMBL/GenBank/DDBJ whole genome shotgun (WGS) entry which is preliminary data.</text>
</comment>
<feature type="region of interest" description="Disordered" evidence="1">
    <location>
        <begin position="388"/>
        <end position="449"/>
    </location>
</feature>
<sequence>MYPTLTYPNPTQRSKSHEALGIDLVSDWLLHAAKDSPLARLPGWRVSRILHADWRTAFQILAKCATRNRLIFVCMRRRNILEVELQQDYSKVGSNRECITVATPVYRKRDRPRADELCWLAPGEGASNPRISGNVYVETRANIYPLRLLRHAGAVAPAGSQRDGRLPLRTLTLRKPAMACVLHCRISQQYRQWTCSELLHGKLALTLCCTLTRVMEARLWVVGIHSDIPRLCGGYWLLLRAPRMYSSEQAPAHLTKGRRSPAGSDEKWPGPPLSSGRRDWARASPRRTELTGVCLPSRGRGRIDLQPHYRLSPPPPTSHIYWFILTYGPGSPQFPICQAAGYNNWGLKELETSVHPAVVAAIISLAPVCVNLNFLFCPHTFSFPPEASQQWSSAGAKGREKREIPEKNPPTSGIVRHDSHLRKSRVNRPGIEPGSPRWKASSLTSEPPRPQFRRRSVLKMLGIFPSFEASRSLQYSAAILCMTSSFQDKIDFNRVYTEVTFAIGSKFIKHALDDSAPIADLQGNKKLIPYCQMWGNSGATANEQTYEVRLYKVLWRLAYSSDRACGVPGTGLVALRLTGSVTLGKIPCLSIQRIASSFRSADWLSLALDTHFQFQNTEPGGAVVHMRTLFHQDLGSKAANVFEMDAALVTREMFLEMSSGGAADSSPRRREDFRGSALFSQSHAVNRKELGAPLLKQKNGFLELDKATKTTCFRFCAGKLIVGRLNSKINIRFRSKPSHTAMAEFIGLYARLHSIVYNHADITYSLVTCYHCGSKIDVKHVYTEVDSAIGSQFIRHALDDSEPIADLQGNKYRDLGVSYPPPSSGAGGISMPMSASAARREQLIYIQGFWLCRREKPGLLLGGGGYVNLVRNFQKEREGGKGVHRINIHFLFLCAKVVARYTPITSRSVVGNTLFLNPLPLFFSRSSAITRFGPFFSLSAIVHSSLFAEPMRPLGNPLVLLSPEWLRAKYLAGSNPPSPYFFLQHLETLIIREFTDMYARTHNIVYNHADVTTHWLLASAVGGDDWAYILLRVDYWVGIQHEVSNSAWSNYKSKVNICSILTAIILIGSQDLAVKSRPDLFTLYSLRSTNTMRSLFGRDADLEYIALCETMQLRKCANKIQVLCKGFGPNPPWPPVVRPPTLAAPQPTTPAETTPSHSRSGCTGWVCKCNCRCKVHRRHLGFWSRTVMCLLLKCYSGSCDQFTYLHTVEDRSRPRR</sequence>
<keyword evidence="3" id="KW-1185">Reference proteome</keyword>
<reference evidence="2 3" key="1">
    <citation type="submission" date="2023-02" db="EMBL/GenBank/DDBJ databases">
        <title>LHISI_Scaffold_Assembly.</title>
        <authorList>
            <person name="Stuart O.P."/>
            <person name="Cleave R."/>
            <person name="Magrath M.J.L."/>
            <person name="Mikheyev A.S."/>
        </authorList>
    </citation>
    <scope>NUCLEOTIDE SEQUENCE [LARGE SCALE GENOMIC DNA]</scope>
    <source>
        <strain evidence="2">Daus_M_001</strain>
        <tissue evidence="2">Leg muscle</tissue>
    </source>
</reference>
<gene>
    <name evidence="2" type="ORF">PR048_026260</name>
</gene>
<organism evidence="2 3">
    <name type="scientific">Dryococelus australis</name>
    <dbReference type="NCBI Taxonomy" id="614101"/>
    <lineage>
        <taxon>Eukaryota</taxon>
        <taxon>Metazoa</taxon>
        <taxon>Ecdysozoa</taxon>
        <taxon>Arthropoda</taxon>
        <taxon>Hexapoda</taxon>
        <taxon>Insecta</taxon>
        <taxon>Pterygota</taxon>
        <taxon>Neoptera</taxon>
        <taxon>Polyneoptera</taxon>
        <taxon>Phasmatodea</taxon>
        <taxon>Verophasmatodea</taxon>
        <taxon>Anareolatae</taxon>
        <taxon>Phasmatidae</taxon>
        <taxon>Eurycanthinae</taxon>
        <taxon>Dryococelus</taxon>
    </lineage>
</organism>
<feature type="region of interest" description="Disordered" evidence="1">
    <location>
        <begin position="1138"/>
        <end position="1161"/>
    </location>
</feature>
<protein>
    <submittedName>
        <fullName evidence="2">Uncharacterized protein</fullName>
    </submittedName>
</protein>
<dbReference type="Proteomes" id="UP001159363">
    <property type="component" value="Chromosome 10"/>
</dbReference>
<feature type="region of interest" description="Disordered" evidence="1">
    <location>
        <begin position="250"/>
        <end position="283"/>
    </location>
</feature>
<dbReference type="EMBL" id="JARBHB010000011">
    <property type="protein sequence ID" value="KAJ8872651.1"/>
    <property type="molecule type" value="Genomic_DNA"/>
</dbReference>
<name>A0ABQ9GKV3_9NEOP</name>
<accession>A0ABQ9GKV3</accession>
<feature type="compositionally biased region" description="Low complexity" evidence="1">
    <location>
        <begin position="1139"/>
        <end position="1155"/>
    </location>
</feature>